<organism evidence="1">
    <name type="scientific">Aphanomyces invadans</name>
    <dbReference type="NCBI Taxonomy" id="157072"/>
    <lineage>
        <taxon>Eukaryota</taxon>
        <taxon>Sar</taxon>
        <taxon>Stramenopiles</taxon>
        <taxon>Oomycota</taxon>
        <taxon>Saprolegniomycetes</taxon>
        <taxon>Saprolegniales</taxon>
        <taxon>Verrucalvaceae</taxon>
        <taxon>Aphanomyces</taxon>
    </lineage>
</organism>
<dbReference type="VEuPathDB" id="FungiDB:H310_10790"/>
<name>A0A024TNX1_9STRA</name>
<feature type="non-terminal residue" evidence="1">
    <location>
        <position position="76"/>
    </location>
</feature>
<dbReference type="GeneID" id="20087840"/>
<gene>
    <name evidence="1" type="ORF">H310_10790</name>
</gene>
<protein>
    <submittedName>
        <fullName evidence="1">Uncharacterized protein</fullName>
    </submittedName>
</protein>
<reference evidence="1" key="1">
    <citation type="submission" date="2013-12" db="EMBL/GenBank/DDBJ databases">
        <title>The Genome Sequence of Aphanomyces invadans NJM9701.</title>
        <authorList>
            <consortium name="The Broad Institute Genomics Platform"/>
            <person name="Russ C."/>
            <person name="Tyler B."/>
            <person name="van West P."/>
            <person name="Dieguez-Uribeondo J."/>
            <person name="Young S.K."/>
            <person name="Zeng Q."/>
            <person name="Gargeya S."/>
            <person name="Fitzgerald M."/>
            <person name="Abouelleil A."/>
            <person name="Alvarado L."/>
            <person name="Chapman S.B."/>
            <person name="Gainer-Dewar J."/>
            <person name="Goldberg J."/>
            <person name="Griggs A."/>
            <person name="Gujja S."/>
            <person name="Hansen M."/>
            <person name="Howarth C."/>
            <person name="Imamovic A."/>
            <person name="Ireland A."/>
            <person name="Larimer J."/>
            <person name="McCowan C."/>
            <person name="Murphy C."/>
            <person name="Pearson M."/>
            <person name="Poon T.W."/>
            <person name="Priest M."/>
            <person name="Roberts A."/>
            <person name="Saif S."/>
            <person name="Shea T."/>
            <person name="Sykes S."/>
            <person name="Wortman J."/>
            <person name="Nusbaum C."/>
            <person name="Birren B."/>
        </authorList>
    </citation>
    <scope>NUCLEOTIDE SEQUENCE [LARGE SCALE GENOMIC DNA]</scope>
    <source>
        <strain evidence="1">NJM9701</strain>
    </source>
</reference>
<dbReference type="EMBL" id="KI913979">
    <property type="protein sequence ID" value="ETV95718.1"/>
    <property type="molecule type" value="Genomic_DNA"/>
</dbReference>
<proteinExistence type="predicted"/>
<dbReference type="RefSeq" id="XP_008875469.1">
    <property type="nucleotide sequence ID" value="XM_008877247.1"/>
</dbReference>
<evidence type="ECO:0000313" key="1">
    <source>
        <dbReference type="EMBL" id="ETV95718.1"/>
    </source>
</evidence>
<accession>A0A024TNX1</accession>
<dbReference type="AlphaFoldDB" id="A0A024TNX1"/>
<sequence length="76" mass="8220">MKDLGPPTFCLGIEVNRLQDVSQTVDQVLDEAIAANEASAATIKNQAAQMADALKTKRFDLAELTTLGCIDVAWRN</sequence>